<evidence type="ECO:0000313" key="10">
    <source>
        <dbReference type="Proteomes" id="UP000198287"/>
    </source>
</evidence>
<dbReference type="Proteomes" id="UP000198287">
    <property type="component" value="Unassembled WGS sequence"/>
</dbReference>
<dbReference type="InterPro" id="IPR051940">
    <property type="entry name" value="Chitin_bind-dev_reg"/>
</dbReference>
<name>A0A226EPD7_FOLCA</name>
<protein>
    <submittedName>
        <fullName evidence="9">Chondroitin proteoglycan 1</fullName>
    </submittedName>
</protein>
<dbReference type="PROSITE" id="PS50940">
    <property type="entry name" value="CHIT_BIND_II"/>
    <property type="match status" value="2"/>
</dbReference>
<proteinExistence type="predicted"/>
<dbReference type="GO" id="GO:0008061">
    <property type="term" value="F:chitin binding"/>
    <property type="evidence" value="ECO:0007669"/>
    <property type="project" value="UniProtKB-KW"/>
</dbReference>
<evidence type="ECO:0000256" key="5">
    <source>
        <dbReference type="ARBA" id="ARBA00023180"/>
    </source>
</evidence>
<dbReference type="PANTHER" id="PTHR23301">
    <property type="entry name" value="CHITIN BINDING PERITROPHIN-A"/>
    <property type="match status" value="1"/>
</dbReference>
<dbReference type="PANTHER" id="PTHR23301:SF0">
    <property type="entry name" value="CHITIN-BINDING TYPE-2 DOMAIN-CONTAINING PROTEIN-RELATED"/>
    <property type="match status" value="1"/>
</dbReference>
<feature type="compositionally biased region" description="Low complexity" evidence="6">
    <location>
        <begin position="126"/>
        <end position="156"/>
    </location>
</feature>
<accession>A0A226EPD7</accession>
<comment type="caution">
    <text evidence="9">The sequence shown here is derived from an EMBL/GenBank/DDBJ whole genome shotgun (WGS) entry which is preliminary data.</text>
</comment>
<gene>
    <name evidence="9" type="ORF">Fcan01_06780</name>
</gene>
<dbReference type="InterPro" id="IPR002557">
    <property type="entry name" value="Chitin-bd_dom"/>
</dbReference>
<evidence type="ECO:0000259" key="8">
    <source>
        <dbReference type="PROSITE" id="PS50940"/>
    </source>
</evidence>
<evidence type="ECO:0000256" key="1">
    <source>
        <dbReference type="ARBA" id="ARBA00022669"/>
    </source>
</evidence>
<keyword evidence="3" id="KW-0677">Repeat</keyword>
<evidence type="ECO:0000256" key="7">
    <source>
        <dbReference type="SAM" id="SignalP"/>
    </source>
</evidence>
<dbReference type="InterPro" id="IPR036508">
    <property type="entry name" value="Chitin-bd_dom_sf"/>
</dbReference>
<dbReference type="OrthoDB" id="6020543at2759"/>
<dbReference type="AlphaFoldDB" id="A0A226EPD7"/>
<dbReference type="GO" id="GO:0005576">
    <property type="term" value="C:extracellular region"/>
    <property type="evidence" value="ECO:0007669"/>
    <property type="project" value="InterPro"/>
</dbReference>
<dbReference type="STRING" id="158441.A0A226EPD7"/>
<feature type="domain" description="Chitin-binding type-2" evidence="8">
    <location>
        <begin position="198"/>
        <end position="254"/>
    </location>
</feature>
<dbReference type="EMBL" id="LNIX01000003">
    <property type="protein sequence ID" value="OXA58436.1"/>
    <property type="molecule type" value="Genomic_DNA"/>
</dbReference>
<keyword evidence="1" id="KW-0147">Chitin-binding</keyword>
<dbReference type="SMART" id="SM00494">
    <property type="entry name" value="ChtBD2"/>
    <property type="match status" value="2"/>
</dbReference>
<feature type="chain" id="PRO_5013347866" evidence="7">
    <location>
        <begin position="17"/>
        <end position="300"/>
    </location>
</feature>
<evidence type="ECO:0000256" key="6">
    <source>
        <dbReference type="SAM" id="MobiDB-lite"/>
    </source>
</evidence>
<dbReference type="SUPFAM" id="SSF57625">
    <property type="entry name" value="Invertebrate chitin-binding proteins"/>
    <property type="match status" value="2"/>
</dbReference>
<feature type="region of interest" description="Disordered" evidence="6">
    <location>
        <begin position="71"/>
        <end position="197"/>
    </location>
</feature>
<feature type="compositionally biased region" description="Low complexity" evidence="6">
    <location>
        <begin position="77"/>
        <end position="108"/>
    </location>
</feature>
<keyword evidence="5" id="KW-0325">Glycoprotein</keyword>
<feature type="compositionally biased region" description="Pro residues" evidence="6">
    <location>
        <begin position="109"/>
        <end position="125"/>
    </location>
</feature>
<dbReference type="Pfam" id="PF01607">
    <property type="entry name" value="CBM_14"/>
    <property type="match status" value="2"/>
</dbReference>
<sequence length="300" mass="32667">MLRVVIFSLCLILAQSDDLENVCMPGDEFSPHTDCTKYYMCNNGIPIEMTCSSGLYWNQAKGICDFPNEVPECSGGTRPPVGTDRPTTTVPTTTAPTTTPPTTTTVPTTTPPPTTTTPTTPPPTTTTPTTTTRPTTTTPTPITQPPTTTTQPPTTTEEIPETELTNPPSTQPPSTTTTTEAPTTTPEPPTTTTEDPIPADCPPTGMIQLPYIGNCTLYRLCIDGETIIYRCPEGNLYDTEQLRCRPRGEAVCTVEGIVLIAGDLQFEIDQEERGIDMIPENWIAENFEEMARKFAPFRLD</sequence>
<keyword evidence="2 7" id="KW-0732">Signal</keyword>
<feature type="compositionally biased region" description="Low complexity" evidence="6">
    <location>
        <begin position="165"/>
        <end position="197"/>
    </location>
</feature>
<keyword evidence="4" id="KW-1015">Disulfide bond</keyword>
<evidence type="ECO:0000256" key="2">
    <source>
        <dbReference type="ARBA" id="ARBA00022729"/>
    </source>
</evidence>
<evidence type="ECO:0000256" key="4">
    <source>
        <dbReference type="ARBA" id="ARBA00023157"/>
    </source>
</evidence>
<keyword evidence="10" id="KW-1185">Reference proteome</keyword>
<organism evidence="9 10">
    <name type="scientific">Folsomia candida</name>
    <name type="common">Springtail</name>
    <dbReference type="NCBI Taxonomy" id="158441"/>
    <lineage>
        <taxon>Eukaryota</taxon>
        <taxon>Metazoa</taxon>
        <taxon>Ecdysozoa</taxon>
        <taxon>Arthropoda</taxon>
        <taxon>Hexapoda</taxon>
        <taxon>Collembola</taxon>
        <taxon>Entomobryomorpha</taxon>
        <taxon>Isotomoidea</taxon>
        <taxon>Isotomidae</taxon>
        <taxon>Proisotominae</taxon>
        <taxon>Folsomia</taxon>
    </lineage>
</organism>
<feature type="signal peptide" evidence="7">
    <location>
        <begin position="1"/>
        <end position="16"/>
    </location>
</feature>
<reference evidence="9 10" key="1">
    <citation type="submission" date="2015-12" db="EMBL/GenBank/DDBJ databases">
        <title>The genome of Folsomia candida.</title>
        <authorList>
            <person name="Faddeeva A."/>
            <person name="Derks M.F."/>
            <person name="Anvar Y."/>
            <person name="Smit S."/>
            <person name="Van Straalen N."/>
            <person name="Roelofs D."/>
        </authorList>
    </citation>
    <scope>NUCLEOTIDE SEQUENCE [LARGE SCALE GENOMIC DNA]</scope>
    <source>
        <strain evidence="9 10">VU population</strain>
        <tissue evidence="9">Whole body</tissue>
    </source>
</reference>
<dbReference type="OMA" id="DAYEMEC"/>
<feature type="domain" description="Chitin-binding type-2" evidence="8">
    <location>
        <begin position="20"/>
        <end position="75"/>
    </location>
</feature>
<evidence type="ECO:0000256" key="3">
    <source>
        <dbReference type="ARBA" id="ARBA00022737"/>
    </source>
</evidence>
<dbReference type="Gene3D" id="2.170.140.10">
    <property type="entry name" value="Chitin binding domain"/>
    <property type="match status" value="2"/>
</dbReference>
<evidence type="ECO:0000313" key="9">
    <source>
        <dbReference type="EMBL" id="OXA58436.1"/>
    </source>
</evidence>